<gene>
    <name evidence="1" type="ORF">GBZ86_16870</name>
</gene>
<feature type="non-terminal residue" evidence="1">
    <location>
        <position position="1"/>
    </location>
</feature>
<evidence type="ECO:0000313" key="2">
    <source>
        <dbReference type="Proteomes" id="UP000430345"/>
    </source>
</evidence>
<reference evidence="1 2" key="1">
    <citation type="submission" date="2019-10" db="EMBL/GenBank/DDBJ databases">
        <title>The Genome Sequence of Clostridium tarantellae Isolated from Fish Brain.</title>
        <authorList>
            <person name="Bano L."/>
            <person name="Kiel M."/>
            <person name="Sales G."/>
            <person name="Doxey A.C."/>
            <person name="Mansfield M.J."/>
            <person name="Schiavone M."/>
            <person name="Rossetto O."/>
            <person name="Pirazzini M."/>
            <person name="Dobrindt U."/>
            <person name="Montecucco C."/>
        </authorList>
    </citation>
    <scope>NUCLEOTIDE SEQUENCE [LARGE SCALE GENOMIC DNA]</scope>
    <source>
        <strain evidence="1 2">DSM 3997</strain>
    </source>
</reference>
<comment type="caution">
    <text evidence="1">The sequence shown here is derived from an EMBL/GenBank/DDBJ whole genome shotgun (WGS) entry which is preliminary data.</text>
</comment>
<sequence length="51" mass="6068">QKIEYSDEYKFLEDERTYLVKQYATGKPKDNDSFLIFDITKLKTELSKASE</sequence>
<evidence type="ECO:0000313" key="1">
    <source>
        <dbReference type="EMBL" id="MPQ45377.1"/>
    </source>
</evidence>
<proteinExistence type="predicted"/>
<dbReference type="AlphaFoldDB" id="A0A6I1MT93"/>
<keyword evidence="2" id="KW-1185">Reference proteome</keyword>
<name>A0A6I1MT93_9CLOT</name>
<organism evidence="1 2">
    <name type="scientific">Clostridium tarantellae</name>
    <dbReference type="NCBI Taxonomy" id="39493"/>
    <lineage>
        <taxon>Bacteria</taxon>
        <taxon>Bacillati</taxon>
        <taxon>Bacillota</taxon>
        <taxon>Clostridia</taxon>
        <taxon>Eubacteriales</taxon>
        <taxon>Clostridiaceae</taxon>
        <taxon>Clostridium</taxon>
    </lineage>
</organism>
<dbReference type="Proteomes" id="UP000430345">
    <property type="component" value="Unassembled WGS sequence"/>
</dbReference>
<accession>A0A6I1MT93</accession>
<dbReference type="EMBL" id="WHJC01000695">
    <property type="protein sequence ID" value="MPQ45377.1"/>
    <property type="molecule type" value="Genomic_DNA"/>
</dbReference>
<protein>
    <submittedName>
        <fullName evidence="1">Phage major capsid protein</fullName>
    </submittedName>
</protein>